<evidence type="ECO:0000256" key="1">
    <source>
        <dbReference type="SAM" id="Phobius"/>
    </source>
</evidence>
<feature type="chain" id="PRO_5046211606" evidence="2">
    <location>
        <begin position="26"/>
        <end position="398"/>
    </location>
</feature>
<feature type="non-terminal residue" evidence="3">
    <location>
        <position position="1"/>
    </location>
</feature>
<keyword evidence="1" id="KW-1133">Transmembrane helix</keyword>
<reference evidence="3" key="1">
    <citation type="submission" date="2022-11" db="EMBL/GenBank/DDBJ databases">
        <title>Centuries of genome instability and evolution in soft-shell clam transmissible cancer (bioRxiv).</title>
        <authorList>
            <person name="Hart S.F.M."/>
            <person name="Yonemitsu M.A."/>
            <person name="Giersch R.M."/>
            <person name="Beal B.F."/>
            <person name="Arriagada G."/>
            <person name="Davis B.W."/>
            <person name="Ostrander E.A."/>
            <person name="Goff S.P."/>
            <person name="Metzger M.J."/>
        </authorList>
    </citation>
    <scope>NUCLEOTIDE SEQUENCE</scope>
    <source>
        <strain evidence="3">MELC-2E11</strain>
        <tissue evidence="3">Siphon/mantle</tissue>
    </source>
</reference>
<keyword evidence="4" id="KW-1185">Reference proteome</keyword>
<evidence type="ECO:0000256" key="2">
    <source>
        <dbReference type="SAM" id="SignalP"/>
    </source>
</evidence>
<keyword evidence="2" id="KW-0732">Signal</keyword>
<feature type="signal peptide" evidence="2">
    <location>
        <begin position="1"/>
        <end position="25"/>
    </location>
</feature>
<evidence type="ECO:0000313" key="3">
    <source>
        <dbReference type="EMBL" id="WAR04674.1"/>
    </source>
</evidence>
<protein>
    <submittedName>
        <fullName evidence="3">Uncharacterized protein</fullName>
    </submittedName>
</protein>
<proteinExistence type="predicted"/>
<sequence length="398" mass="45600">MPTMKMACFVAILILNSYIVGSVSCETSCFQLHGGALKTEGLLQANVNNAWKDVCYKDDLNERTVLRGKQLSSCSSNWLETKYCYPFIGKVVGIRSFSKYNEIQNVRRAWTSSAFKDSCDDDTNYSANMAKELNKCLQNINVNSDKTYAVVKNNTSTCHWRTQRKCTVRRRTFQLLEEKPASMDGLYCVTVEVHNGTSNFSIANCFSYLPAVCLDVENHPERSTVITDSIKNSRSSSSSPNEEKSVWAKDFILALVSFFVFIIIILMAYYLYRKSRKRLIERQRPIAVQNDTYGRGGVINESTEETNNLINDCDLTDFKPELPARGQNNQILVLDDYSMPPDSIPQKTETDEYFVTYDDPIRSLVKQHNEADQTRRYDINHLSETRVESFKKRFPDDK</sequence>
<keyword evidence="1" id="KW-0812">Transmembrane</keyword>
<keyword evidence="1" id="KW-0472">Membrane</keyword>
<gene>
    <name evidence="3" type="ORF">MAR_020043</name>
</gene>
<evidence type="ECO:0000313" key="4">
    <source>
        <dbReference type="Proteomes" id="UP001164746"/>
    </source>
</evidence>
<accession>A0ABY7E6A2</accession>
<dbReference type="Proteomes" id="UP001164746">
    <property type="component" value="Chromosome 5"/>
</dbReference>
<organism evidence="3 4">
    <name type="scientific">Mya arenaria</name>
    <name type="common">Soft-shell clam</name>
    <dbReference type="NCBI Taxonomy" id="6604"/>
    <lineage>
        <taxon>Eukaryota</taxon>
        <taxon>Metazoa</taxon>
        <taxon>Spiralia</taxon>
        <taxon>Lophotrochozoa</taxon>
        <taxon>Mollusca</taxon>
        <taxon>Bivalvia</taxon>
        <taxon>Autobranchia</taxon>
        <taxon>Heteroconchia</taxon>
        <taxon>Euheterodonta</taxon>
        <taxon>Imparidentia</taxon>
        <taxon>Neoheterodontei</taxon>
        <taxon>Myida</taxon>
        <taxon>Myoidea</taxon>
        <taxon>Myidae</taxon>
        <taxon>Mya</taxon>
    </lineage>
</organism>
<dbReference type="EMBL" id="CP111016">
    <property type="protein sequence ID" value="WAR04674.1"/>
    <property type="molecule type" value="Genomic_DNA"/>
</dbReference>
<feature type="transmembrane region" description="Helical" evidence="1">
    <location>
        <begin position="251"/>
        <end position="272"/>
    </location>
</feature>
<name>A0ABY7E6A2_MYAAR</name>